<dbReference type="InterPro" id="IPR011083">
    <property type="entry name" value="Phage_tail_collar_dom"/>
</dbReference>
<evidence type="ECO:0000259" key="1">
    <source>
        <dbReference type="Pfam" id="PF07484"/>
    </source>
</evidence>
<dbReference type="Pfam" id="PF07484">
    <property type="entry name" value="Collar"/>
    <property type="match status" value="1"/>
</dbReference>
<dbReference type="SUPFAM" id="SSF88874">
    <property type="entry name" value="Receptor-binding domain of short tail fibre protein gp12"/>
    <property type="match status" value="1"/>
</dbReference>
<proteinExistence type="predicted"/>
<evidence type="ECO:0000313" key="3">
    <source>
        <dbReference type="Proteomes" id="UP000198723"/>
    </source>
</evidence>
<organism evidence="2 3">
    <name type="scientific">Rhizobium aethiopicum</name>
    <dbReference type="NCBI Taxonomy" id="1138170"/>
    <lineage>
        <taxon>Bacteria</taxon>
        <taxon>Pseudomonadati</taxon>
        <taxon>Pseudomonadota</taxon>
        <taxon>Alphaproteobacteria</taxon>
        <taxon>Hyphomicrobiales</taxon>
        <taxon>Rhizobiaceae</taxon>
        <taxon>Rhizobium/Agrobacterium group</taxon>
        <taxon>Rhizobium</taxon>
    </lineage>
</organism>
<accession>A0A1C3Y1A8</accession>
<dbReference type="InterPro" id="IPR037053">
    <property type="entry name" value="Phage_tail_collar_dom_sf"/>
</dbReference>
<reference evidence="2 3" key="1">
    <citation type="submission" date="2016-08" db="EMBL/GenBank/DDBJ databases">
        <authorList>
            <person name="Seilhamer J.J."/>
        </authorList>
    </citation>
    <scope>NUCLEOTIDE SEQUENCE [LARGE SCALE GENOMIC DNA]</scope>
    <source>
        <strain evidence="2 3">HBR26</strain>
    </source>
</reference>
<gene>
    <name evidence="2" type="ORF">GA0061105_104177</name>
</gene>
<name>A0A1C3Y1A8_9HYPH</name>
<dbReference type="Gene3D" id="3.90.1340.10">
    <property type="entry name" value="Phage tail collar domain"/>
    <property type="match status" value="1"/>
</dbReference>
<protein>
    <submittedName>
        <fullName evidence="2">Microcystin-dependent protein</fullName>
    </submittedName>
</protein>
<feature type="domain" description="Phage tail collar" evidence="1">
    <location>
        <begin position="20"/>
        <end position="76"/>
    </location>
</feature>
<dbReference type="EMBL" id="FMAJ01000004">
    <property type="protein sequence ID" value="SCB58251.1"/>
    <property type="molecule type" value="Genomic_DNA"/>
</dbReference>
<sequence length="189" mass="19917">MLFNIVGIFRGMGMSEFFLGQIMLTGFPFAPRGFALCDGQFLSVNQNQALFSLLGTHYGGDGQTTFALPNMQSRTPVGFGSSYDPTWQPSPYGIGATGGVESVTLLQQQLPQHIHLATGTTSSGTVRNPSDALYGTNSAEIYGASGGDQVTLSSQTVIPAGNGQPHENRQPCDVISFCIALSGIFPSSN</sequence>
<evidence type="ECO:0000313" key="2">
    <source>
        <dbReference type="EMBL" id="SCB58251.1"/>
    </source>
</evidence>
<dbReference type="AlphaFoldDB" id="A0A1C3Y1A8"/>
<dbReference type="Proteomes" id="UP000198723">
    <property type="component" value="Unassembled WGS sequence"/>
</dbReference>
<dbReference type="STRING" id="1138170.GA0061105_104177"/>